<evidence type="ECO:0000313" key="4">
    <source>
        <dbReference type="EMBL" id="MCB5363106.1"/>
    </source>
</evidence>
<keyword evidence="5" id="KW-1185">Reference proteome</keyword>
<dbReference type="InterPro" id="IPR029064">
    <property type="entry name" value="Ribosomal_eL30-like_sf"/>
</dbReference>
<dbReference type="SUPFAM" id="SSF55315">
    <property type="entry name" value="L30e-like"/>
    <property type="match status" value="1"/>
</dbReference>
<proteinExistence type="predicted"/>
<protein>
    <submittedName>
        <fullName evidence="4">RNA methyltransferase</fullName>
    </submittedName>
</protein>
<dbReference type="CDD" id="cd18095">
    <property type="entry name" value="SpoU-like_rRNA-MTase"/>
    <property type="match status" value="1"/>
</dbReference>
<dbReference type="InterPro" id="IPR029028">
    <property type="entry name" value="Alpha/beta_knot_MTases"/>
</dbReference>
<dbReference type="PANTHER" id="PTHR43191">
    <property type="entry name" value="RRNA METHYLTRANSFERASE 3"/>
    <property type="match status" value="1"/>
</dbReference>
<sequence>MKLIQSSHNPTYRELLRLSQGKGDDGQVLLEGIHLCQEWLRHRGQPELVVFDAERLEQLPELQALCDGLAGVPMLAFAPPLVKSLAQVKAPQGVFFRVSVQAPVVPESLVSNSLWLDRIQDPGNMGTLLRTAAAAGVQEVYASQGCADAWSPKVLRAAQGAHFALHVFEKTDLKALCSRLQVPLLATSLEHATSLYDAALPSACAWVFGNEGQGVHADLLSRADRRVFIPQAAGVESLNVTVAAGICLFEQKRQNG</sequence>
<name>A0ABS8CAN9_9BURK</name>
<dbReference type="RefSeq" id="WP_226953342.1">
    <property type="nucleotide sequence ID" value="NZ_JACDXW010000002.1"/>
</dbReference>
<dbReference type="InterPro" id="IPR001537">
    <property type="entry name" value="SpoU_MeTrfase"/>
</dbReference>
<gene>
    <name evidence="4" type="ORF">H0484_04970</name>
</gene>
<dbReference type="PANTHER" id="PTHR43191:SF2">
    <property type="entry name" value="RRNA METHYLTRANSFERASE 3, MITOCHONDRIAL"/>
    <property type="match status" value="1"/>
</dbReference>
<evidence type="ECO:0000256" key="1">
    <source>
        <dbReference type="ARBA" id="ARBA00022603"/>
    </source>
</evidence>
<evidence type="ECO:0000256" key="2">
    <source>
        <dbReference type="ARBA" id="ARBA00022679"/>
    </source>
</evidence>
<dbReference type="InterPro" id="IPR029026">
    <property type="entry name" value="tRNA_m1G_MTases_N"/>
</dbReference>
<dbReference type="EMBL" id="JACDXW010000002">
    <property type="protein sequence ID" value="MCB5363106.1"/>
    <property type="molecule type" value="Genomic_DNA"/>
</dbReference>
<dbReference type="Gene3D" id="3.30.1330.30">
    <property type="match status" value="1"/>
</dbReference>
<dbReference type="InterPro" id="IPR051259">
    <property type="entry name" value="rRNA_Methyltransferase"/>
</dbReference>
<organism evidence="4 5">
    <name type="scientific">Mesopusillimonas faecipullorum</name>
    <dbReference type="NCBI Taxonomy" id="2755040"/>
    <lineage>
        <taxon>Bacteria</taxon>
        <taxon>Pseudomonadati</taxon>
        <taxon>Pseudomonadota</taxon>
        <taxon>Betaproteobacteria</taxon>
        <taxon>Burkholderiales</taxon>
        <taxon>Alcaligenaceae</taxon>
        <taxon>Mesopusillimonas</taxon>
    </lineage>
</organism>
<keyword evidence="2" id="KW-0808">Transferase</keyword>
<feature type="domain" description="tRNA/rRNA methyltransferase SpoU type" evidence="3">
    <location>
        <begin position="114"/>
        <end position="249"/>
    </location>
</feature>
<keyword evidence="1 4" id="KW-0489">Methyltransferase</keyword>
<dbReference type="GO" id="GO:0032259">
    <property type="term" value="P:methylation"/>
    <property type="evidence" value="ECO:0007669"/>
    <property type="project" value="UniProtKB-KW"/>
</dbReference>
<accession>A0ABS8CAN9</accession>
<dbReference type="Gene3D" id="3.40.1280.10">
    <property type="match status" value="1"/>
</dbReference>
<dbReference type="Proteomes" id="UP000776983">
    <property type="component" value="Unassembled WGS sequence"/>
</dbReference>
<comment type="caution">
    <text evidence="4">The sequence shown here is derived from an EMBL/GenBank/DDBJ whole genome shotgun (WGS) entry which is preliminary data.</text>
</comment>
<dbReference type="Pfam" id="PF00588">
    <property type="entry name" value="SpoU_methylase"/>
    <property type="match status" value="1"/>
</dbReference>
<dbReference type="GO" id="GO:0008168">
    <property type="term" value="F:methyltransferase activity"/>
    <property type="evidence" value="ECO:0007669"/>
    <property type="project" value="UniProtKB-KW"/>
</dbReference>
<dbReference type="SUPFAM" id="SSF75217">
    <property type="entry name" value="alpha/beta knot"/>
    <property type="match status" value="1"/>
</dbReference>
<evidence type="ECO:0000313" key="5">
    <source>
        <dbReference type="Proteomes" id="UP000776983"/>
    </source>
</evidence>
<reference evidence="4 5" key="1">
    <citation type="submission" date="2020-07" db="EMBL/GenBank/DDBJ databases">
        <title>Pusillimonas sp. nov., isolated from poultry manure in Taiwan.</title>
        <authorList>
            <person name="Lin S.-Y."/>
            <person name="Tang Y.-S."/>
            <person name="Young C.-C."/>
        </authorList>
    </citation>
    <scope>NUCLEOTIDE SEQUENCE [LARGE SCALE GENOMIC DNA]</scope>
    <source>
        <strain evidence="4 5">CC-YST705</strain>
    </source>
</reference>
<evidence type="ECO:0000259" key="3">
    <source>
        <dbReference type="Pfam" id="PF00588"/>
    </source>
</evidence>